<feature type="compositionally biased region" description="Basic and acidic residues" evidence="1">
    <location>
        <begin position="50"/>
        <end position="60"/>
    </location>
</feature>
<dbReference type="Proteomes" id="UP000050867">
    <property type="component" value="Unassembled WGS sequence"/>
</dbReference>
<comment type="caution">
    <text evidence="2">The sequence shown here is derived from an EMBL/GenBank/DDBJ whole genome shotgun (WGS) entry which is preliminary data.</text>
</comment>
<gene>
    <name evidence="2" type="ORF">AQ490_19560</name>
</gene>
<reference evidence="2 3" key="1">
    <citation type="submission" date="2015-10" db="EMBL/GenBank/DDBJ databases">
        <title>Draft genome sequence of pyrrolomycin-producing Streptomyces vitaminophilus.</title>
        <authorList>
            <person name="Graham D.E."/>
            <person name="Mahan K.M."/>
            <person name="Klingeman D.M."/>
            <person name="Hettich R.L."/>
            <person name="Parry R.J."/>
        </authorList>
    </citation>
    <scope>NUCLEOTIDE SEQUENCE [LARGE SCALE GENOMIC DNA]</scope>
    <source>
        <strain evidence="2 3">ATCC 31673</strain>
    </source>
</reference>
<proteinExistence type="predicted"/>
<keyword evidence="3" id="KW-1185">Reference proteome</keyword>
<protein>
    <submittedName>
        <fullName evidence="2">Uncharacterized protein</fullName>
    </submittedName>
</protein>
<organism evidence="2 3">
    <name type="scientific">Wenjunlia vitaminophila</name>
    <name type="common">Streptomyces vitaminophilus</name>
    <dbReference type="NCBI Taxonomy" id="76728"/>
    <lineage>
        <taxon>Bacteria</taxon>
        <taxon>Bacillati</taxon>
        <taxon>Actinomycetota</taxon>
        <taxon>Actinomycetes</taxon>
        <taxon>Kitasatosporales</taxon>
        <taxon>Streptomycetaceae</taxon>
        <taxon>Wenjunlia</taxon>
    </lineage>
</organism>
<dbReference type="AlphaFoldDB" id="A0A0T6LTW2"/>
<evidence type="ECO:0000256" key="1">
    <source>
        <dbReference type="SAM" id="MobiDB-lite"/>
    </source>
</evidence>
<sequence length="72" mass="7651">MGGEFGAAVRERVRRARLAWEEAVGGGDVFEIAVARGELDEALWVAREHGVETGPERGGRSADGVADEGLDE</sequence>
<accession>A0A0T6LTW2</accession>
<dbReference type="EMBL" id="LLZU01000011">
    <property type="protein sequence ID" value="KRV49530.1"/>
    <property type="molecule type" value="Genomic_DNA"/>
</dbReference>
<name>A0A0T6LTW2_WENVI</name>
<dbReference type="RefSeq" id="WP_018383069.1">
    <property type="nucleotide sequence ID" value="NZ_LLZU01000011.1"/>
</dbReference>
<dbReference type="STRING" id="76728.AQ490_19560"/>
<feature type="region of interest" description="Disordered" evidence="1">
    <location>
        <begin position="50"/>
        <end position="72"/>
    </location>
</feature>
<evidence type="ECO:0000313" key="3">
    <source>
        <dbReference type="Proteomes" id="UP000050867"/>
    </source>
</evidence>
<evidence type="ECO:0000313" key="2">
    <source>
        <dbReference type="EMBL" id="KRV49530.1"/>
    </source>
</evidence>